<dbReference type="RefSeq" id="XP_045959817.1">
    <property type="nucleotide sequence ID" value="XM_046097719.1"/>
</dbReference>
<comment type="caution">
    <text evidence="3">The sequence shown here is derived from an EMBL/GenBank/DDBJ whole genome shotgun (WGS) entry which is preliminary data.</text>
</comment>
<dbReference type="GeneID" id="70126611"/>
<dbReference type="Proteomes" id="UP000758603">
    <property type="component" value="Unassembled WGS sequence"/>
</dbReference>
<feature type="region of interest" description="Disordered" evidence="2">
    <location>
        <begin position="475"/>
        <end position="495"/>
    </location>
</feature>
<dbReference type="AlphaFoldDB" id="A0A9P8ZYV3"/>
<protein>
    <recommendedName>
        <fullName evidence="5">M protein, serotype 2.1</fullName>
    </recommendedName>
</protein>
<feature type="region of interest" description="Disordered" evidence="2">
    <location>
        <begin position="410"/>
        <end position="433"/>
    </location>
</feature>
<feature type="region of interest" description="Disordered" evidence="2">
    <location>
        <begin position="194"/>
        <end position="238"/>
    </location>
</feature>
<dbReference type="OrthoDB" id="2121319at2759"/>
<gene>
    <name evidence="3" type="ORF">BKA67DRAFT_515343</name>
</gene>
<feature type="region of interest" description="Disordered" evidence="2">
    <location>
        <begin position="512"/>
        <end position="646"/>
    </location>
</feature>
<feature type="compositionally biased region" description="Polar residues" evidence="2">
    <location>
        <begin position="209"/>
        <end position="221"/>
    </location>
</feature>
<feature type="compositionally biased region" description="Polar residues" evidence="2">
    <location>
        <begin position="559"/>
        <end position="587"/>
    </location>
</feature>
<feature type="compositionally biased region" description="Basic and acidic residues" evidence="2">
    <location>
        <begin position="194"/>
        <end position="208"/>
    </location>
</feature>
<dbReference type="PANTHER" id="PTHR38120:SF1">
    <property type="entry name" value="M PROTEIN, SEROTYPE 2.1"/>
    <property type="match status" value="1"/>
</dbReference>
<evidence type="ECO:0000313" key="3">
    <source>
        <dbReference type="EMBL" id="KAH6655552.1"/>
    </source>
</evidence>
<feature type="region of interest" description="Disordered" evidence="2">
    <location>
        <begin position="1"/>
        <end position="85"/>
    </location>
</feature>
<feature type="compositionally biased region" description="Polar residues" evidence="2">
    <location>
        <begin position="521"/>
        <end position="548"/>
    </location>
</feature>
<sequence length="646" mass="70477">MSSAATRKPPVSRTSDSNIPSPSPSTARQARASTPTSTATPTRSNTVAGTPARRDSLRAGTPVSARAAMHRATSSRSIPTSEAEEIARAEAAATIEDLKARLEKSDAASEQYRKQTDVLQSRLQETLQEQAKLEERVHESEEQIEALRNEKRESARQMREMETIYEAEKSKILKEKDQMSNREEEMQAVINRLKDTINQRNAEDDYRPTRQSNNSSPTVDNGQFAPPSSINRSDSRNNSKLLLQKDKLIESLRLELAEAQIKLVETENQGGGRLHEVERLLMEARMANARLMEDNESYQLLLQEKTLHGDFGKGDFSYMGVNANQDALNALEGRPNSSEKQDTLGSSLADELGDLADESAISHVDDADHQRRLEGELRVLKDQNKALTLYINKIIERLLQHQEFEHILDQSTDNKPGADVNKDLPPPPEKAGASASFLQRAKSIATGSGTVPAPPRPMSFMPSSAVHNNPETAPSIPIGLGRSGSTRRPAGRPLSEQYSSAAGIVNAMYKGGDGPMGPMSPTLSNPRNSGQFFSGTGTPRAVSSNNGAPTAGNFPGMRSETSSVSGESVNEGTSASQSPPRTVSSGSHSHHGEKQGATFAGNKPRPLRLVQEETDRKAAENKRASWFGNWQGWNAKKPEDGETIRE</sequence>
<evidence type="ECO:0008006" key="5">
    <source>
        <dbReference type="Google" id="ProtNLM"/>
    </source>
</evidence>
<proteinExistence type="predicted"/>
<feature type="compositionally biased region" description="Basic and acidic residues" evidence="2">
    <location>
        <begin position="610"/>
        <end position="623"/>
    </location>
</feature>
<name>A0A9P8ZYV3_9PEZI</name>
<feature type="compositionally biased region" description="Basic and acidic residues" evidence="2">
    <location>
        <begin position="131"/>
        <end position="156"/>
    </location>
</feature>
<evidence type="ECO:0000256" key="2">
    <source>
        <dbReference type="SAM" id="MobiDB-lite"/>
    </source>
</evidence>
<accession>A0A9P8ZYV3</accession>
<feature type="region of interest" description="Disordered" evidence="2">
    <location>
        <begin position="130"/>
        <end position="156"/>
    </location>
</feature>
<feature type="compositionally biased region" description="Basic and acidic residues" evidence="2">
    <location>
        <begin position="636"/>
        <end position="646"/>
    </location>
</feature>
<keyword evidence="1" id="KW-0175">Coiled coil</keyword>
<feature type="compositionally biased region" description="Low complexity" evidence="2">
    <location>
        <begin position="25"/>
        <end position="44"/>
    </location>
</feature>
<reference evidence="3" key="1">
    <citation type="journal article" date="2021" name="Nat. Commun.">
        <title>Genetic determinants of endophytism in the Arabidopsis root mycobiome.</title>
        <authorList>
            <person name="Mesny F."/>
            <person name="Miyauchi S."/>
            <person name="Thiergart T."/>
            <person name="Pickel B."/>
            <person name="Atanasova L."/>
            <person name="Karlsson M."/>
            <person name="Huettel B."/>
            <person name="Barry K.W."/>
            <person name="Haridas S."/>
            <person name="Chen C."/>
            <person name="Bauer D."/>
            <person name="Andreopoulos W."/>
            <person name="Pangilinan J."/>
            <person name="LaButti K."/>
            <person name="Riley R."/>
            <person name="Lipzen A."/>
            <person name="Clum A."/>
            <person name="Drula E."/>
            <person name="Henrissat B."/>
            <person name="Kohler A."/>
            <person name="Grigoriev I.V."/>
            <person name="Martin F.M."/>
            <person name="Hacquard S."/>
        </authorList>
    </citation>
    <scope>NUCLEOTIDE SEQUENCE</scope>
    <source>
        <strain evidence="3">MPI-SDFR-AT-0073</strain>
    </source>
</reference>
<feature type="coiled-coil region" evidence="1">
    <location>
        <begin position="242"/>
        <end position="294"/>
    </location>
</feature>
<organism evidence="3 4">
    <name type="scientific">Truncatella angustata</name>
    <dbReference type="NCBI Taxonomy" id="152316"/>
    <lineage>
        <taxon>Eukaryota</taxon>
        <taxon>Fungi</taxon>
        <taxon>Dikarya</taxon>
        <taxon>Ascomycota</taxon>
        <taxon>Pezizomycotina</taxon>
        <taxon>Sordariomycetes</taxon>
        <taxon>Xylariomycetidae</taxon>
        <taxon>Amphisphaeriales</taxon>
        <taxon>Sporocadaceae</taxon>
        <taxon>Truncatella</taxon>
    </lineage>
</organism>
<dbReference type="EMBL" id="JAGPXC010000003">
    <property type="protein sequence ID" value="KAH6655552.1"/>
    <property type="molecule type" value="Genomic_DNA"/>
</dbReference>
<keyword evidence="4" id="KW-1185">Reference proteome</keyword>
<dbReference type="PANTHER" id="PTHR38120">
    <property type="entry name" value="EXPRESSED PROTEIN"/>
    <property type="match status" value="1"/>
</dbReference>
<evidence type="ECO:0000313" key="4">
    <source>
        <dbReference type="Proteomes" id="UP000758603"/>
    </source>
</evidence>
<evidence type="ECO:0000256" key="1">
    <source>
        <dbReference type="SAM" id="Coils"/>
    </source>
</evidence>